<evidence type="ECO:0000313" key="4">
    <source>
        <dbReference type="Proteomes" id="UP001175137"/>
    </source>
</evidence>
<reference evidence="3" key="1">
    <citation type="submission" date="2023-07" db="EMBL/GenBank/DDBJ databases">
        <title>Complete genome sequence of Bacillus cereus SRCM126073 isolated from soil.</title>
        <authorList>
            <person name="Yang H.-G."/>
            <person name="Ryu M.-S."/>
            <person name="Ha G.-S."/>
            <person name="Yang H.-J."/>
            <person name="Jeong D.-Y."/>
        </authorList>
    </citation>
    <scope>NUCLEOTIDE SEQUENCE</scope>
    <source>
        <strain evidence="3">SRCM126073</strain>
    </source>
</reference>
<evidence type="ECO:0000259" key="2">
    <source>
        <dbReference type="Pfam" id="PF13632"/>
    </source>
</evidence>
<keyword evidence="1" id="KW-0812">Transmembrane</keyword>
<dbReference type="Proteomes" id="UP001175137">
    <property type="component" value="Unassembled WGS sequence"/>
</dbReference>
<sequence>MTFVIILKIVLLLEVLIMCGAIKNYININKTIKNTKIYRYGEEDVNFSIFLPCHKEYNLIEETLLYFNNFTKSHNTSVFVIVATELESNGKKVKEDSYTRCLDFIKNNNLSIKVIFDETISSTKTSKLSFALNSINKIPKKTYIGVYDFDARPHKNTINWIANDICYRKGDMPTVYQQIPYVIQNVNTKTPKVIDLLSIWHIRRSLGIEGYNFFSKKSKKDIFYLMGSGMYIRVDELLNVGGFPDYSDDIALGYRFYLLNKKQVIIPYPAIVSGLNNLKDYFNQITRIYYGIFSIREQYKYLTLNGIKVTKTNYFMKFIYSIFDVTREVILLISLLLSVYITKSIIALIICLTLLLLKYLVYNILFNKIKYDWIENSNKYNWNRKIVHILKNTLIGFTLNIPFRTLALLNFILKKGSLESKFFLSSNKEKI</sequence>
<feature type="transmembrane region" description="Helical" evidence="1">
    <location>
        <begin position="318"/>
        <end position="339"/>
    </location>
</feature>
<accession>A0AAW7NDK2</accession>
<organism evidence="3 4">
    <name type="scientific">Bacillus cereus</name>
    <dbReference type="NCBI Taxonomy" id="1396"/>
    <lineage>
        <taxon>Bacteria</taxon>
        <taxon>Bacillati</taxon>
        <taxon>Bacillota</taxon>
        <taxon>Bacilli</taxon>
        <taxon>Bacillales</taxon>
        <taxon>Bacillaceae</taxon>
        <taxon>Bacillus</taxon>
        <taxon>Bacillus cereus group</taxon>
    </lineage>
</organism>
<dbReference type="InterPro" id="IPR029044">
    <property type="entry name" value="Nucleotide-diphossugar_trans"/>
</dbReference>
<name>A0AAW7NDK2_BACCE</name>
<evidence type="ECO:0000256" key="1">
    <source>
        <dbReference type="SAM" id="Phobius"/>
    </source>
</evidence>
<feature type="transmembrane region" description="Helical" evidence="1">
    <location>
        <begin position="6"/>
        <end position="26"/>
    </location>
</feature>
<gene>
    <name evidence="3" type="ORF">QYM23_09060</name>
</gene>
<feature type="transmembrane region" description="Helical" evidence="1">
    <location>
        <begin position="386"/>
        <end position="413"/>
    </location>
</feature>
<dbReference type="SUPFAM" id="SSF53448">
    <property type="entry name" value="Nucleotide-diphospho-sugar transferases"/>
    <property type="match status" value="1"/>
</dbReference>
<dbReference type="Pfam" id="PF13632">
    <property type="entry name" value="Glyco_trans_2_3"/>
    <property type="match status" value="1"/>
</dbReference>
<feature type="domain" description="Glycosyltransferase 2-like" evidence="2">
    <location>
        <begin position="178"/>
        <end position="356"/>
    </location>
</feature>
<dbReference type="EMBL" id="JAUIQW010000001">
    <property type="protein sequence ID" value="MDN4873005.1"/>
    <property type="molecule type" value="Genomic_DNA"/>
</dbReference>
<dbReference type="Gene3D" id="3.90.550.10">
    <property type="entry name" value="Spore Coat Polysaccharide Biosynthesis Protein SpsA, Chain A"/>
    <property type="match status" value="1"/>
</dbReference>
<proteinExistence type="predicted"/>
<comment type="caution">
    <text evidence="3">The sequence shown here is derived from an EMBL/GenBank/DDBJ whole genome shotgun (WGS) entry which is preliminary data.</text>
</comment>
<feature type="transmembrane region" description="Helical" evidence="1">
    <location>
        <begin position="345"/>
        <end position="365"/>
    </location>
</feature>
<dbReference type="InterPro" id="IPR001173">
    <property type="entry name" value="Glyco_trans_2-like"/>
</dbReference>
<evidence type="ECO:0000313" key="3">
    <source>
        <dbReference type="EMBL" id="MDN4873005.1"/>
    </source>
</evidence>
<protein>
    <submittedName>
        <fullName evidence="3">Glycosyltransferase family 2 protein</fullName>
    </submittedName>
</protein>
<keyword evidence="1" id="KW-0472">Membrane</keyword>
<dbReference type="RefSeq" id="WP_044796684.1">
    <property type="nucleotide sequence ID" value="NZ_JAUIQW010000001.1"/>
</dbReference>
<dbReference type="AlphaFoldDB" id="A0AAW7NDK2"/>
<keyword evidence="1" id="KW-1133">Transmembrane helix</keyword>